<reference evidence="1" key="1">
    <citation type="submission" date="2015-06" db="EMBL/GenBank/DDBJ databases">
        <authorList>
            <person name="Liu B."/>
            <person name="Wang J."/>
            <person name="Zhu Y."/>
            <person name="Liu G."/>
            <person name="Chen Q."/>
            <person name="Zheng C."/>
            <person name="Che J."/>
            <person name="Ge C."/>
            <person name="Shi H."/>
            <person name="Pan Z."/>
            <person name="Liu X."/>
        </authorList>
    </citation>
    <scope>NUCLEOTIDE SEQUENCE [LARGE SCALE GENOMIC DNA]</scope>
    <source>
        <strain evidence="1">DSM 16346</strain>
    </source>
</reference>
<dbReference type="STRING" id="157733.AB986_07210"/>
<evidence type="ECO:0000313" key="1">
    <source>
        <dbReference type="EMBL" id="KMM39016.1"/>
    </source>
</evidence>
<proteinExistence type="predicted"/>
<gene>
    <name evidence="1" type="ORF">AB986_07210</name>
</gene>
<evidence type="ECO:0000313" key="2">
    <source>
        <dbReference type="Proteomes" id="UP000035996"/>
    </source>
</evidence>
<dbReference type="EMBL" id="LELK01000001">
    <property type="protein sequence ID" value="KMM39016.1"/>
    <property type="molecule type" value="Genomic_DNA"/>
</dbReference>
<sequence length="111" mass="13194">MMKVNVPFQKEIIRYQEQLNLFRISIQHLPASMPTDASTRAWCRDVALKLAETQSLIDHVFKAKKLPYRELAKQFLFRISSLKRHSNYILALFLIKHGDYQLLHKHLNYIL</sequence>
<dbReference type="OrthoDB" id="2967698at2"/>
<organism evidence="1 2">
    <name type="scientific">Guptibacillus hwajinpoensis</name>
    <dbReference type="NCBI Taxonomy" id="208199"/>
    <lineage>
        <taxon>Bacteria</taxon>
        <taxon>Bacillati</taxon>
        <taxon>Bacillota</taxon>
        <taxon>Bacilli</taxon>
        <taxon>Bacillales</taxon>
        <taxon>Guptibacillaceae</taxon>
        <taxon>Guptibacillus</taxon>
    </lineage>
</organism>
<dbReference type="AlphaFoldDB" id="A0A0J6CRT7"/>
<protein>
    <submittedName>
        <fullName evidence="1">Uncharacterized protein</fullName>
    </submittedName>
</protein>
<dbReference type="Proteomes" id="UP000035996">
    <property type="component" value="Unassembled WGS sequence"/>
</dbReference>
<comment type="caution">
    <text evidence="1">The sequence shown here is derived from an EMBL/GenBank/DDBJ whole genome shotgun (WGS) entry which is preliminary data.</text>
</comment>
<dbReference type="RefSeq" id="WP_048310186.1">
    <property type="nucleotide sequence ID" value="NZ_CP119526.1"/>
</dbReference>
<name>A0A0J6CRT7_9BACL</name>
<accession>A0A0J6CRT7</accession>
<keyword evidence="2" id="KW-1185">Reference proteome</keyword>